<dbReference type="PANTHER" id="PTHR10492:SF78">
    <property type="entry name" value="ATP-DEPENDENT DNA HELICASE"/>
    <property type="match status" value="1"/>
</dbReference>
<dbReference type="EC" id="5.6.2.3" evidence="1"/>
<dbReference type="InterPro" id="IPR049163">
    <property type="entry name" value="Pif1-like_2B_dom"/>
</dbReference>
<evidence type="ECO:0000259" key="3">
    <source>
        <dbReference type="Pfam" id="PF21530"/>
    </source>
</evidence>
<feature type="domain" description="DNA helicase Pif1-like 2B" evidence="3">
    <location>
        <begin position="306"/>
        <end position="351"/>
    </location>
</feature>
<reference evidence="4" key="3">
    <citation type="submission" date="2018-07" db="EMBL/GenBank/DDBJ databases">
        <title>WGS assembly of Glycine max.</title>
        <authorList>
            <person name="Schmutz J."/>
            <person name="Cannon S."/>
            <person name="Schlueter J."/>
            <person name="Ma J."/>
            <person name="Mitros T."/>
            <person name="Nelson W."/>
            <person name="Hyten D."/>
            <person name="Song Q."/>
            <person name="Thelen J."/>
            <person name="Cheng J."/>
            <person name="Xu D."/>
            <person name="Hellsten U."/>
            <person name="May G."/>
            <person name="Yu Y."/>
            <person name="Sakurai T."/>
            <person name="Umezawa T."/>
            <person name="Bhattacharyya M."/>
            <person name="Sandhu D."/>
            <person name="Valliyodan B."/>
            <person name="Lindquist E."/>
            <person name="Peto M."/>
            <person name="Grant D."/>
            <person name="Shu S."/>
            <person name="Goodstein D."/>
            <person name="Barry K."/>
            <person name="Futrell-Griggs M."/>
            <person name="Abernathy B."/>
            <person name="Du J."/>
            <person name="Tian Z."/>
            <person name="Zhu L."/>
            <person name="Gill N."/>
            <person name="Joshi T."/>
            <person name="Libault M."/>
            <person name="Sethuraman A."/>
            <person name="Zhang X."/>
            <person name="Shinozaki K."/>
            <person name="Nguyen H."/>
            <person name="Wing R."/>
            <person name="Cregan P."/>
            <person name="Specht J."/>
            <person name="Grimwood J."/>
            <person name="Rokhsar D."/>
            <person name="Stacey G."/>
            <person name="Shoemaker R."/>
            <person name="Jackson S."/>
        </authorList>
    </citation>
    <scope>NUCLEOTIDE SEQUENCE</scope>
    <source>
        <tissue evidence="4">Callus</tissue>
    </source>
</reference>
<comment type="similarity">
    <text evidence="1">Belongs to the helicase family.</text>
</comment>
<comment type="catalytic activity">
    <reaction evidence="1">
        <text>ATP + H2O = ADP + phosphate + H(+)</text>
        <dbReference type="Rhea" id="RHEA:13065"/>
        <dbReference type="ChEBI" id="CHEBI:15377"/>
        <dbReference type="ChEBI" id="CHEBI:15378"/>
        <dbReference type="ChEBI" id="CHEBI:30616"/>
        <dbReference type="ChEBI" id="CHEBI:43474"/>
        <dbReference type="ChEBI" id="CHEBI:456216"/>
        <dbReference type="EC" id="5.6.2.3"/>
    </reaction>
</comment>
<reference evidence="5" key="2">
    <citation type="submission" date="2018-02" db="UniProtKB">
        <authorList>
            <consortium name="EnsemblPlants"/>
        </authorList>
    </citation>
    <scope>IDENTIFICATION</scope>
    <source>
        <strain evidence="5">Williams 82</strain>
    </source>
</reference>
<dbReference type="SUPFAM" id="SSF52540">
    <property type="entry name" value="P-loop containing nucleoside triphosphate hydrolases"/>
    <property type="match status" value="1"/>
</dbReference>
<keyword evidence="1" id="KW-0547">Nucleotide-binding</keyword>
<dbReference type="InterPro" id="IPR010285">
    <property type="entry name" value="DNA_helicase_pif1-like_DEAD"/>
</dbReference>
<dbReference type="PANTHER" id="PTHR10492">
    <property type="match status" value="1"/>
</dbReference>
<keyword evidence="1" id="KW-0233">DNA recombination</keyword>
<protein>
    <recommendedName>
        <fullName evidence="1">ATP-dependent DNA helicase</fullName>
        <ecNumber evidence="1">5.6.2.3</ecNumber>
    </recommendedName>
</protein>
<evidence type="ECO:0000313" key="6">
    <source>
        <dbReference type="Proteomes" id="UP000008827"/>
    </source>
</evidence>
<comment type="cofactor">
    <cofactor evidence="1">
        <name>Mg(2+)</name>
        <dbReference type="ChEBI" id="CHEBI:18420"/>
    </cofactor>
</comment>
<proteinExistence type="inferred from homology"/>
<dbReference type="InParanoid" id="A0A0R0L8D5"/>
<dbReference type="EMBL" id="CM000834">
    <property type="protein sequence ID" value="KRH75450.1"/>
    <property type="molecule type" value="Genomic_DNA"/>
</dbReference>
<dbReference type="GO" id="GO:0005524">
    <property type="term" value="F:ATP binding"/>
    <property type="evidence" value="ECO:0007669"/>
    <property type="project" value="UniProtKB-KW"/>
</dbReference>
<keyword evidence="1" id="KW-0378">Hydrolase</keyword>
<dbReference type="Pfam" id="PF21530">
    <property type="entry name" value="Pif1_2B_dom"/>
    <property type="match status" value="1"/>
</dbReference>
<keyword evidence="1" id="KW-0227">DNA damage</keyword>
<dbReference type="InterPro" id="IPR027417">
    <property type="entry name" value="P-loop_NTPase"/>
</dbReference>
<keyword evidence="6" id="KW-1185">Reference proteome</keyword>
<dbReference type="GO" id="GO:0043139">
    <property type="term" value="F:5'-3' DNA helicase activity"/>
    <property type="evidence" value="ECO:0007669"/>
    <property type="project" value="UniProtKB-EC"/>
</dbReference>
<evidence type="ECO:0000256" key="1">
    <source>
        <dbReference type="RuleBase" id="RU363044"/>
    </source>
</evidence>
<evidence type="ECO:0000313" key="4">
    <source>
        <dbReference type="EMBL" id="KRH75450.1"/>
    </source>
</evidence>
<keyword evidence="1" id="KW-0067">ATP-binding</keyword>
<evidence type="ECO:0000313" key="5">
    <source>
        <dbReference type="EnsemblPlants" id="KRH75450"/>
    </source>
</evidence>
<gene>
    <name evidence="4" type="ORF">GLYMA_01G086100</name>
</gene>
<evidence type="ECO:0000259" key="2">
    <source>
        <dbReference type="Pfam" id="PF05970"/>
    </source>
</evidence>
<dbReference type="GO" id="GO:0006310">
    <property type="term" value="P:DNA recombination"/>
    <property type="evidence" value="ECO:0007669"/>
    <property type="project" value="UniProtKB-KW"/>
</dbReference>
<reference evidence="4 5" key="1">
    <citation type="journal article" date="2010" name="Nature">
        <title>Genome sequence of the palaeopolyploid soybean.</title>
        <authorList>
            <person name="Schmutz J."/>
            <person name="Cannon S.B."/>
            <person name="Schlueter J."/>
            <person name="Ma J."/>
            <person name="Mitros T."/>
            <person name="Nelson W."/>
            <person name="Hyten D.L."/>
            <person name="Song Q."/>
            <person name="Thelen J.J."/>
            <person name="Cheng J."/>
            <person name="Xu D."/>
            <person name="Hellsten U."/>
            <person name="May G.D."/>
            <person name="Yu Y."/>
            <person name="Sakurai T."/>
            <person name="Umezawa T."/>
            <person name="Bhattacharyya M.K."/>
            <person name="Sandhu D."/>
            <person name="Valliyodan B."/>
            <person name="Lindquist E."/>
            <person name="Peto M."/>
            <person name="Grant D."/>
            <person name="Shu S."/>
            <person name="Goodstein D."/>
            <person name="Barry K."/>
            <person name="Futrell-Griggs M."/>
            <person name="Abernathy B."/>
            <person name="Du J."/>
            <person name="Tian Z."/>
            <person name="Zhu L."/>
            <person name="Gill N."/>
            <person name="Joshi T."/>
            <person name="Libault M."/>
            <person name="Sethuraman A."/>
            <person name="Zhang X.-C."/>
            <person name="Shinozaki K."/>
            <person name="Nguyen H.T."/>
            <person name="Wing R.A."/>
            <person name="Cregan P."/>
            <person name="Specht J."/>
            <person name="Grimwood J."/>
            <person name="Rokhsar D."/>
            <person name="Stacey G."/>
            <person name="Shoemaker R.C."/>
            <person name="Jackson S.A."/>
        </authorList>
    </citation>
    <scope>NUCLEOTIDE SEQUENCE</scope>
    <source>
        <strain evidence="5">cv. Williams 82</strain>
        <tissue evidence="4">Callus</tissue>
    </source>
</reference>
<name>A0A0R0L8D5_SOYBN</name>
<dbReference type="Pfam" id="PF05970">
    <property type="entry name" value="PIF1"/>
    <property type="match status" value="1"/>
</dbReference>
<dbReference type="GO" id="GO:0016787">
    <property type="term" value="F:hydrolase activity"/>
    <property type="evidence" value="ECO:0007669"/>
    <property type="project" value="UniProtKB-KW"/>
</dbReference>
<dbReference type="AlphaFoldDB" id="A0A0R0L8D5"/>
<dbReference type="EnsemblPlants" id="KRH75450">
    <property type="protein sequence ID" value="KRH75450"/>
    <property type="gene ID" value="GLYMA_01G086100"/>
</dbReference>
<keyword evidence="1" id="KW-0234">DNA repair</keyword>
<feature type="domain" description="DNA helicase Pif1-like DEAD-box helicase" evidence="2">
    <location>
        <begin position="64"/>
        <end position="224"/>
    </location>
</feature>
<dbReference type="Gene3D" id="3.40.50.300">
    <property type="entry name" value="P-loop containing nucleotide triphosphate hydrolases"/>
    <property type="match status" value="1"/>
</dbReference>
<dbReference type="STRING" id="3847.A0A0R0L8D5"/>
<organism evidence="4">
    <name type="scientific">Glycine max</name>
    <name type="common">Soybean</name>
    <name type="synonym">Glycine hispida</name>
    <dbReference type="NCBI Taxonomy" id="3847"/>
    <lineage>
        <taxon>Eukaryota</taxon>
        <taxon>Viridiplantae</taxon>
        <taxon>Streptophyta</taxon>
        <taxon>Embryophyta</taxon>
        <taxon>Tracheophyta</taxon>
        <taxon>Spermatophyta</taxon>
        <taxon>Magnoliopsida</taxon>
        <taxon>eudicotyledons</taxon>
        <taxon>Gunneridae</taxon>
        <taxon>Pentapetalae</taxon>
        <taxon>rosids</taxon>
        <taxon>fabids</taxon>
        <taxon>Fabales</taxon>
        <taxon>Fabaceae</taxon>
        <taxon>Papilionoideae</taxon>
        <taxon>50 kb inversion clade</taxon>
        <taxon>NPAAA clade</taxon>
        <taxon>indigoferoid/millettioid clade</taxon>
        <taxon>Phaseoleae</taxon>
        <taxon>Glycine</taxon>
        <taxon>Glycine subgen. Soja</taxon>
    </lineage>
</organism>
<dbReference type="Proteomes" id="UP000008827">
    <property type="component" value="Chromosome 1"/>
</dbReference>
<dbReference type="GO" id="GO:0000723">
    <property type="term" value="P:telomere maintenance"/>
    <property type="evidence" value="ECO:0007669"/>
    <property type="project" value="InterPro"/>
</dbReference>
<dbReference type="SMR" id="A0A0R0L8D5"/>
<keyword evidence="1" id="KW-0347">Helicase</keyword>
<dbReference type="GO" id="GO:0006281">
    <property type="term" value="P:DNA repair"/>
    <property type="evidence" value="ECO:0007669"/>
    <property type="project" value="UniProtKB-KW"/>
</dbReference>
<sequence length="452" mass="51378">MLISNSIERPNHVWSKTWECLIDDILHHQRRIRNIPDLELETKELQNLGLLEIEEILQSNKKSLKDYPTMSFSRQYGDSEKTFMWKTLTSALRSKCDIVLTVASSGIASLLLPNGRIAHSKFAILVPTLDNSTCNIHQGTKQVELLKATNLIIWDKAPMDHKYCFKALDKTLNDIVCMSNLDSVPFGGKVVVSGGDFYQILPMIPRGSRLDLVHAIINASYLKSDDGLSEIEITSEFINTNFTDPIESIVSHTYSDIQQKYKDEDFLKFRGILASTNEIIDQIDDYVLNIILDAATTKCYEAITPEFLHSLKISGIPNHKIRLKIGTPIMLIQNLDQSEGLCNGTRLIMTRMTNHVIEAHIISRKNIVSYAMTINKFQGQSLESVGLYLPKLVFSHDQLFVVFLRVQSKSGLKILIHDKEGKQHNATTNVVFKEVVQNLYYVLNFFNLYIIN</sequence>
<accession>A0A0R0L8D5</accession>
<dbReference type="Gramene" id="KRH75450">
    <property type="protein sequence ID" value="KRH75450"/>
    <property type="gene ID" value="GLYMA_01G086100"/>
</dbReference>